<accession>A0A183MDS8</accession>
<evidence type="ECO:0000313" key="2">
    <source>
        <dbReference type="Proteomes" id="UP000277204"/>
    </source>
</evidence>
<proteinExistence type="predicted"/>
<gene>
    <name evidence="1" type="ORF">SMRZ_LOCUS14203</name>
</gene>
<reference evidence="1 2" key="1">
    <citation type="submission" date="2018-11" db="EMBL/GenBank/DDBJ databases">
        <authorList>
            <consortium name="Pathogen Informatics"/>
        </authorList>
    </citation>
    <scope>NUCLEOTIDE SEQUENCE [LARGE SCALE GENOMIC DNA]</scope>
    <source>
        <strain evidence="1 2">Zambia</strain>
    </source>
</reference>
<protein>
    <submittedName>
        <fullName evidence="1">Uncharacterized protein</fullName>
    </submittedName>
</protein>
<dbReference type="AlphaFoldDB" id="A0A183MDS8"/>
<evidence type="ECO:0000313" key="1">
    <source>
        <dbReference type="EMBL" id="VDP11247.1"/>
    </source>
</evidence>
<dbReference type="EMBL" id="UZAI01013437">
    <property type="protein sequence ID" value="VDP11247.1"/>
    <property type="molecule type" value="Genomic_DNA"/>
</dbReference>
<keyword evidence="2" id="KW-1185">Reference proteome</keyword>
<sequence>MATITLNIFRPTSQTLTNTPSTTTTTATSTTIDAVSSCIFNKNDDTMIVNGTLNKYICFVKDLPQLARNVHQLAIQLYVHRFKFPYENIINQLQKCPICSENILLFVCSLLY</sequence>
<dbReference type="Proteomes" id="UP000277204">
    <property type="component" value="Unassembled WGS sequence"/>
</dbReference>
<organism evidence="1 2">
    <name type="scientific">Schistosoma margrebowiei</name>
    <dbReference type="NCBI Taxonomy" id="48269"/>
    <lineage>
        <taxon>Eukaryota</taxon>
        <taxon>Metazoa</taxon>
        <taxon>Spiralia</taxon>
        <taxon>Lophotrochozoa</taxon>
        <taxon>Platyhelminthes</taxon>
        <taxon>Trematoda</taxon>
        <taxon>Digenea</taxon>
        <taxon>Strigeidida</taxon>
        <taxon>Schistosomatoidea</taxon>
        <taxon>Schistosomatidae</taxon>
        <taxon>Schistosoma</taxon>
    </lineage>
</organism>
<name>A0A183MDS8_9TREM</name>